<gene>
    <name evidence="15" type="ORF">SAMN04488559_12423</name>
</gene>
<dbReference type="InterPro" id="IPR003352">
    <property type="entry name" value="PTS_EIIC"/>
</dbReference>
<dbReference type="InterPro" id="IPR018113">
    <property type="entry name" value="PTrfase_EIIB_Cys"/>
</dbReference>
<feature type="domain" description="PTS EIIC type-1" evidence="14">
    <location>
        <begin position="110"/>
        <end position="472"/>
    </location>
</feature>
<feature type="transmembrane region" description="Helical" evidence="12">
    <location>
        <begin position="389"/>
        <end position="413"/>
    </location>
</feature>
<dbReference type="RefSeq" id="WP_092653942.1">
    <property type="nucleotide sequence ID" value="NZ_FOHA01000024.1"/>
</dbReference>
<keyword evidence="4" id="KW-0762">Sugar transport</keyword>
<evidence type="ECO:0000259" key="14">
    <source>
        <dbReference type="PROSITE" id="PS51103"/>
    </source>
</evidence>
<evidence type="ECO:0000256" key="6">
    <source>
        <dbReference type="ARBA" id="ARBA00022683"/>
    </source>
</evidence>
<keyword evidence="16" id="KW-1185">Reference proteome</keyword>
<dbReference type="PANTHER" id="PTHR30175">
    <property type="entry name" value="PHOSPHOTRANSFERASE SYSTEM TRANSPORT PROTEIN"/>
    <property type="match status" value="1"/>
</dbReference>
<dbReference type="GO" id="GO:0009401">
    <property type="term" value="P:phosphoenolpyruvate-dependent sugar phosphotransferase system"/>
    <property type="evidence" value="ECO:0007669"/>
    <property type="project" value="UniProtKB-KW"/>
</dbReference>
<comment type="subcellular location">
    <subcellularLocation>
        <location evidence="1">Cell membrane</location>
        <topology evidence="1">Multi-pass membrane protein</topology>
    </subcellularLocation>
</comment>
<proteinExistence type="predicted"/>
<keyword evidence="10 12" id="KW-0472">Membrane</keyword>
<keyword evidence="7 12" id="KW-0812">Transmembrane</keyword>
<evidence type="ECO:0000256" key="11">
    <source>
        <dbReference type="PROSITE-ProRule" id="PRU00421"/>
    </source>
</evidence>
<dbReference type="FunFam" id="3.30.1360.60:FF:000001">
    <property type="entry name" value="PTS system glucose-specific IIBC component PtsG"/>
    <property type="match status" value="1"/>
</dbReference>
<dbReference type="Pfam" id="PF02378">
    <property type="entry name" value="PTS_EIIC"/>
    <property type="match status" value="1"/>
</dbReference>
<accession>A0A1H9U913</accession>
<dbReference type="GO" id="GO:0016301">
    <property type="term" value="F:kinase activity"/>
    <property type="evidence" value="ECO:0007669"/>
    <property type="project" value="UniProtKB-KW"/>
</dbReference>
<dbReference type="STRING" id="142588.SAMN04488559_12423"/>
<evidence type="ECO:0000256" key="3">
    <source>
        <dbReference type="ARBA" id="ARBA00022475"/>
    </source>
</evidence>
<evidence type="ECO:0000313" key="16">
    <source>
        <dbReference type="Proteomes" id="UP000198948"/>
    </source>
</evidence>
<organism evidence="15 16">
    <name type="scientific">Isobaculum melis</name>
    <dbReference type="NCBI Taxonomy" id="142588"/>
    <lineage>
        <taxon>Bacteria</taxon>
        <taxon>Bacillati</taxon>
        <taxon>Bacillota</taxon>
        <taxon>Bacilli</taxon>
        <taxon>Lactobacillales</taxon>
        <taxon>Carnobacteriaceae</taxon>
        <taxon>Isobaculum</taxon>
    </lineage>
</organism>
<feature type="transmembrane region" description="Helical" evidence="12">
    <location>
        <begin position="149"/>
        <end position="172"/>
    </location>
</feature>
<evidence type="ECO:0000256" key="4">
    <source>
        <dbReference type="ARBA" id="ARBA00022597"/>
    </source>
</evidence>
<dbReference type="Gene3D" id="3.30.1360.60">
    <property type="entry name" value="Glucose permease domain IIB"/>
    <property type="match status" value="1"/>
</dbReference>
<dbReference type="Pfam" id="PF00367">
    <property type="entry name" value="PTS_EIIB"/>
    <property type="match status" value="1"/>
</dbReference>
<evidence type="ECO:0000256" key="2">
    <source>
        <dbReference type="ARBA" id="ARBA00022448"/>
    </source>
</evidence>
<feature type="domain" description="PTS EIIB type-1" evidence="13">
    <location>
        <begin position="4"/>
        <end position="86"/>
    </location>
</feature>
<dbReference type="InterPro" id="IPR050558">
    <property type="entry name" value="PTS_Sugar-Specific_Components"/>
</dbReference>
<keyword evidence="3" id="KW-1003">Cell membrane</keyword>
<evidence type="ECO:0000256" key="1">
    <source>
        <dbReference type="ARBA" id="ARBA00004651"/>
    </source>
</evidence>
<dbReference type="PANTHER" id="PTHR30175:SF1">
    <property type="entry name" value="PTS SYSTEM ARBUTIN-, CELLOBIOSE-, AND SALICIN-SPECIFIC EIIBC COMPONENT-RELATED"/>
    <property type="match status" value="1"/>
</dbReference>
<feature type="transmembrane region" description="Helical" evidence="12">
    <location>
        <begin position="252"/>
        <end position="274"/>
    </location>
</feature>
<evidence type="ECO:0000256" key="7">
    <source>
        <dbReference type="ARBA" id="ARBA00022692"/>
    </source>
</evidence>
<dbReference type="EMBL" id="FOHA01000024">
    <property type="protein sequence ID" value="SES06070.1"/>
    <property type="molecule type" value="Genomic_DNA"/>
</dbReference>
<dbReference type="PROSITE" id="PS51098">
    <property type="entry name" value="PTS_EIIB_TYPE_1"/>
    <property type="match status" value="1"/>
</dbReference>
<evidence type="ECO:0000256" key="8">
    <source>
        <dbReference type="ARBA" id="ARBA00022777"/>
    </source>
</evidence>
<keyword evidence="5" id="KW-0808">Transferase</keyword>
<dbReference type="CDD" id="cd00212">
    <property type="entry name" value="PTS_IIB_glc"/>
    <property type="match status" value="1"/>
</dbReference>
<dbReference type="Proteomes" id="UP000198948">
    <property type="component" value="Unassembled WGS sequence"/>
</dbReference>
<feature type="active site" description="Phosphocysteine intermediate; for EIIB activity" evidence="11">
    <location>
        <position position="26"/>
    </location>
</feature>
<sequence length="475" mass="51329">MNEKELAKKILETVGGAGNVEKSWHCATRLRIVPLDQTKIDEEAIKKIEGVLGLVQQGEQYQVIIGNRVNRVYEQFQELVDQPSAGQVKAPTSAKKSETPKQNIFSRLLGALVGSITPLIPVLVAGGMGKCLVLILKMANVLSDQSQTYQILLFIFDSAFYFLPVFVAISAAKQFKANMYLAALLGCALIHPVFVEMIKSGGKIALFGIPVISFSYTSTIIPAILAVWVLSHVGRFLDKHLWVSIQRFMSPLLSILIVVPLTMIVIGPAMSYVSLGLSEVIFFLSGKLGFLSIAIFAMIYPWIVTTGMHSALAIAGLEAINKNGFDPFTRVLTLLHNITQASATLAIALKTKNKAFKGTAISASLTAFFAGITEPCLYGATLKLKKPMYACMIGGFAGGLYAGIVGIHAYVFMTPGIISLPMWINPAEPSNLSNLWHAVIAMVIAGVVSFIATLVLGFEDIPESEEDNQLEAVMG</sequence>
<keyword evidence="2" id="KW-0813">Transport</keyword>
<dbReference type="InterPro" id="IPR001996">
    <property type="entry name" value="PTS_IIB_1"/>
</dbReference>
<evidence type="ECO:0000256" key="10">
    <source>
        <dbReference type="ARBA" id="ARBA00023136"/>
    </source>
</evidence>
<evidence type="ECO:0000259" key="13">
    <source>
        <dbReference type="PROSITE" id="PS51098"/>
    </source>
</evidence>
<keyword evidence="9 12" id="KW-1133">Transmembrane helix</keyword>
<reference evidence="15 16" key="1">
    <citation type="submission" date="2016-10" db="EMBL/GenBank/DDBJ databases">
        <authorList>
            <person name="de Groot N.N."/>
        </authorList>
    </citation>
    <scope>NUCLEOTIDE SEQUENCE [LARGE SCALE GENOMIC DNA]</scope>
    <source>
        <strain evidence="15 16">DSM 13760</strain>
    </source>
</reference>
<dbReference type="GO" id="GO:0005886">
    <property type="term" value="C:plasma membrane"/>
    <property type="evidence" value="ECO:0007669"/>
    <property type="project" value="UniProtKB-SubCell"/>
</dbReference>
<evidence type="ECO:0000313" key="15">
    <source>
        <dbReference type="EMBL" id="SES06070.1"/>
    </source>
</evidence>
<dbReference type="GO" id="GO:0090589">
    <property type="term" value="F:protein-phosphocysteine-trehalose phosphotransferase system transporter activity"/>
    <property type="evidence" value="ECO:0007669"/>
    <property type="project" value="TreeGrafter"/>
</dbReference>
<evidence type="ECO:0000256" key="5">
    <source>
        <dbReference type="ARBA" id="ARBA00022679"/>
    </source>
</evidence>
<name>A0A1H9U913_9LACT</name>
<dbReference type="GO" id="GO:0015771">
    <property type="term" value="P:trehalose transport"/>
    <property type="evidence" value="ECO:0007669"/>
    <property type="project" value="TreeGrafter"/>
</dbReference>
<feature type="transmembrane region" description="Helical" evidence="12">
    <location>
        <begin position="280"/>
        <end position="303"/>
    </location>
</feature>
<feature type="transmembrane region" description="Helical" evidence="12">
    <location>
        <begin position="104"/>
        <end position="129"/>
    </location>
</feature>
<feature type="transmembrane region" description="Helical" evidence="12">
    <location>
        <begin position="179"/>
        <end position="198"/>
    </location>
</feature>
<dbReference type="InterPro" id="IPR013013">
    <property type="entry name" value="PTS_EIIC_1"/>
</dbReference>
<protein>
    <submittedName>
        <fullName evidence="15">PTS system, beta-glucosides-specific IIC component</fullName>
    </submittedName>
</protein>
<keyword evidence="8" id="KW-0418">Kinase</keyword>
<dbReference type="InterPro" id="IPR036878">
    <property type="entry name" value="Glu_permease_IIB"/>
</dbReference>
<keyword evidence="6" id="KW-0598">Phosphotransferase system</keyword>
<dbReference type="OrthoDB" id="9769191at2"/>
<dbReference type="SUPFAM" id="SSF55604">
    <property type="entry name" value="Glucose permease domain IIB"/>
    <property type="match status" value="1"/>
</dbReference>
<dbReference type="PROSITE" id="PS51103">
    <property type="entry name" value="PTS_EIIC_TYPE_1"/>
    <property type="match status" value="1"/>
</dbReference>
<feature type="transmembrane region" description="Helical" evidence="12">
    <location>
        <begin position="435"/>
        <end position="458"/>
    </location>
</feature>
<evidence type="ECO:0000256" key="12">
    <source>
        <dbReference type="SAM" id="Phobius"/>
    </source>
</evidence>
<dbReference type="AlphaFoldDB" id="A0A1H9U913"/>
<feature type="transmembrane region" description="Helical" evidence="12">
    <location>
        <begin position="204"/>
        <end position="231"/>
    </location>
</feature>
<dbReference type="GO" id="GO:0008982">
    <property type="term" value="F:protein-N(PI)-phosphohistidine-sugar phosphotransferase activity"/>
    <property type="evidence" value="ECO:0007669"/>
    <property type="project" value="InterPro"/>
</dbReference>
<evidence type="ECO:0000256" key="9">
    <source>
        <dbReference type="ARBA" id="ARBA00022989"/>
    </source>
</evidence>